<dbReference type="Pfam" id="PF04341">
    <property type="entry name" value="DUF485"/>
    <property type="match status" value="1"/>
</dbReference>
<dbReference type="PANTHER" id="PTHR38598">
    <property type="entry name" value="INNER MEMBRANE PROTEIN YJCH"/>
    <property type="match status" value="1"/>
</dbReference>
<protein>
    <submittedName>
        <fullName evidence="1">Putative membrane protein, clustering with ActP</fullName>
    </submittedName>
</protein>
<sequence length="110" mass="12173">MEKVIAEFRAFVALRQRVSWVLAGVVFVCYYLFVLGIGLFPQVLAYRLGPSAITLGIVAGMFLIVLCIALTGIYTFLANEHFDTRQAQILDKLKESGALQELQNGTHGTH</sequence>
<accession>A0A0K2Y8V9</accession>
<reference evidence="2" key="1">
    <citation type="submission" date="2014-12" db="EMBL/GenBank/DDBJ databases">
        <authorList>
            <person name="Smet A."/>
        </authorList>
    </citation>
    <scope>NUCLEOTIDE SEQUENCE [LARGE SCALE GENOMIC DNA]</scope>
</reference>
<dbReference type="RefSeq" id="WP_015106849.1">
    <property type="nucleotide sequence ID" value="NZ_AP026684.1"/>
</dbReference>
<dbReference type="EMBL" id="CDMK01000002">
    <property type="protein sequence ID" value="CRI34577.1"/>
    <property type="molecule type" value="Genomic_DNA"/>
</dbReference>
<dbReference type="Proteomes" id="UP000046090">
    <property type="component" value="Unassembled WGS sequence"/>
</dbReference>
<evidence type="ECO:0000313" key="1">
    <source>
        <dbReference type="EMBL" id="CRI34577.1"/>
    </source>
</evidence>
<name>A0A0K2Y8V9_HELHE</name>
<evidence type="ECO:0000313" key="2">
    <source>
        <dbReference type="Proteomes" id="UP000046090"/>
    </source>
</evidence>
<proteinExistence type="predicted"/>
<dbReference type="InterPro" id="IPR052959">
    <property type="entry name" value="Inner_membrane_assoc"/>
</dbReference>
<keyword evidence="2" id="KW-1185">Reference proteome</keyword>
<dbReference type="GO" id="GO:0005886">
    <property type="term" value="C:plasma membrane"/>
    <property type="evidence" value="ECO:0007669"/>
    <property type="project" value="TreeGrafter"/>
</dbReference>
<dbReference type="PANTHER" id="PTHR38598:SF1">
    <property type="entry name" value="INNER MEMBRANE PROTEIN YJCH"/>
    <property type="match status" value="1"/>
</dbReference>
<dbReference type="InterPro" id="IPR007436">
    <property type="entry name" value="DUF485"/>
</dbReference>
<dbReference type="GeneID" id="76197115"/>
<gene>
    <name evidence="1" type="ORF">HHE01_03780</name>
</gene>
<organism evidence="1 2">
    <name type="scientific">Helicobacter heilmannii</name>
    <dbReference type="NCBI Taxonomy" id="35817"/>
    <lineage>
        <taxon>Bacteria</taxon>
        <taxon>Pseudomonadati</taxon>
        <taxon>Campylobacterota</taxon>
        <taxon>Epsilonproteobacteria</taxon>
        <taxon>Campylobacterales</taxon>
        <taxon>Helicobacteraceae</taxon>
        <taxon>Helicobacter</taxon>
    </lineage>
</organism>
<dbReference type="AlphaFoldDB" id="A0A0K2Y8V9"/>